<keyword evidence="2" id="KW-0560">Oxidoreductase</keyword>
<dbReference type="PANTHER" id="PTHR45348">
    <property type="entry name" value="HYPOTHETICAL OXIDOREDUCTASE (EUROFUNG)"/>
    <property type="match status" value="1"/>
</dbReference>
<dbReference type="InterPro" id="IPR036291">
    <property type="entry name" value="NAD(P)-bd_dom_sf"/>
</dbReference>
<evidence type="ECO:0000313" key="5">
    <source>
        <dbReference type="Proteomes" id="UP001203852"/>
    </source>
</evidence>
<dbReference type="CDD" id="cd08249">
    <property type="entry name" value="enoyl_reductase_like"/>
    <property type="match status" value="1"/>
</dbReference>
<gene>
    <name evidence="4" type="ORF">EDD36DRAFT_277345</name>
</gene>
<dbReference type="InterPro" id="IPR011032">
    <property type="entry name" value="GroES-like_sf"/>
</dbReference>
<protein>
    <submittedName>
        <fullName evidence="4">Zinc-binding oxidoreductase ToxD</fullName>
    </submittedName>
</protein>
<sequence>MALDTQNYGLIREGAGNAVLRCIPVPQLRDDYILVRTVAIALNPTDWTTLDARGDDGTLVGCDYAGIVEAVGKAVKKPFKKGDRVAGFGHGGNDANPENGAFARYIAVKGDIQMHIPDAVGFEAACTVGVGVATTGYALYHVLGLPLPVLGSVENTGDGPEPILIYGGSTATGTIAIQFAKLSGLKVITTCSSKYFGMMKDLGADLVYDYHDTKVGETIRAATEGKLKNVFDTVTVESSAAICADAIGPNGGVYCNLLGLNCPRQDVQSTFFLGYGISGESYIFEGDKYEARPEDLAFASQFLALAAKLWAEGHLKPHPKRTGPGGLLGAISGMQEMREGKVSGQKLVYRVEETRWP</sequence>
<dbReference type="InterPro" id="IPR013149">
    <property type="entry name" value="ADH-like_C"/>
</dbReference>
<dbReference type="Gene3D" id="3.90.180.10">
    <property type="entry name" value="Medium-chain alcohol dehydrogenases, catalytic domain"/>
    <property type="match status" value="1"/>
</dbReference>
<dbReference type="EMBL" id="MU404355">
    <property type="protein sequence ID" value="KAI1612188.1"/>
    <property type="molecule type" value="Genomic_DNA"/>
</dbReference>
<dbReference type="InterPro" id="IPR013154">
    <property type="entry name" value="ADH-like_N"/>
</dbReference>
<comment type="caution">
    <text evidence="4">The sequence shown here is derived from an EMBL/GenBank/DDBJ whole genome shotgun (WGS) entry which is preliminary data.</text>
</comment>
<dbReference type="Pfam" id="PF08240">
    <property type="entry name" value="ADH_N"/>
    <property type="match status" value="1"/>
</dbReference>
<dbReference type="Proteomes" id="UP001203852">
    <property type="component" value="Unassembled WGS sequence"/>
</dbReference>
<comment type="similarity">
    <text evidence="1">Belongs to the zinc-containing alcohol dehydrogenase family.</text>
</comment>
<dbReference type="PANTHER" id="PTHR45348:SF2">
    <property type="entry name" value="ZINC-TYPE ALCOHOL DEHYDROGENASE-LIKE PROTEIN C2E1P3.01"/>
    <property type="match status" value="1"/>
</dbReference>
<organism evidence="4 5">
    <name type="scientific">Exophiala viscosa</name>
    <dbReference type="NCBI Taxonomy" id="2486360"/>
    <lineage>
        <taxon>Eukaryota</taxon>
        <taxon>Fungi</taxon>
        <taxon>Dikarya</taxon>
        <taxon>Ascomycota</taxon>
        <taxon>Pezizomycotina</taxon>
        <taxon>Eurotiomycetes</taxon>
        <taxon>Chaetothyriomycetidae</taxon>
        <taxon>Chaetothyriales</taxon>
        <taxon>Herpotrichiellaceae</taxon>
        <taxon>Exophiala</taxon>
    </lineage>
</organism>
<dbReference type="GO" id="GO:0016651">
    <property type="term" value="F:oxidoreductase activity, acting on NAD(P)H"/>
    <property type="evidence" value="ECO:0007669"/>
    <property type="project" value="InterPro"/>
</dbReference>
<dbReference type="AlphaFoldDB" id="A0AAN6ICA3"/>
<dbReference type="SUPFAM" id="SSF50129">
    <property type="entry name" value="GroES-like"/>
    <property type="match status" value="1"/>
</dbReference>
<dbReference type="SUPFAM" id="SSF51735">
    <property type="entry name" value="NAD(P)-binding Rossmann-fold domains"/>
    <property type="match status" value="1"/>
</dbReference>
<proteinExistence type="inferred from homology"/>
<evidence type="ECO:0000313" key="4">
    <source>
        <dbReference type="EMBL" id="KAI1612188.1"/>
    </source>
</evidence>
<evidence type="ECO:0000256" key="1">
    <source>
        <dbReference type="ARBA" id="ARBA00008072"/>
    </source>
</evidence>
<dbReference type="Pfam" id="PF00107">
    <property type="entry name" value="ADH_zinc_N"/>
    <property type="match status" value="1"/>
</dbReference>
<reference evidence="4" key="1">
    <citation type="journal article" date="2022" name="bioRxiv">
        <title>Deciphering the potential niche of two novel black yeast fungi from a biological soil crust based on their genomes, phenotypes, and melanin regulation.</title>
        <authorList>
            <consortium name="DOE Joint Genome Institute"/>
            <person name="Carr E.C."/>
            <person name="Barton Q."/>
            <person name="Grambo S."/>
            <person name="Sullivan M."/>
            <person name="Renfro C.M."/>
            <person name="Kuo A."/>
            <person name="Pangilinan J."/>
            <person name="Lipzen A."/>
            <person name="Keymanesh K."/>
            <person name="Savage E."/>
            <person name="Barry K."/>
            <person name="Grigoriev I.V."/>
            <person name="Riekhof W.R."/>
            <person name="Harris S.S."/>
        </authorList>
    </citation>
    <scope>NUCLEOTIDE SEQUENCE</scope>
    <source>
        <strain evidence="4">JF 03-4F</strain>
    </source>
</reference>
<dbReference type="InterPro" id="IPR047122">
    <property type="entry name" value="Trans-enoyl_RdTase-like"/>
</dbReference>
<evidence type="ECO:0000256" key="2">
    <source>
        <dbReference type="ARBA" id="ARBA00023002"/>
    </source>
</evidence>
<dbReference type="InterPro" id="IPR020843">
    <property type="entry name" value="ER"/>
</dbReference>
<feature type="domain" description="Enoyl reductase (ER)" evidence="3">
    <location>
        <begin position="14"/>
        <end position="348"/>
    </location>
</feature>
<dbReference type="Gene3D" id="3.40.50.720">
    <property type="entry name" value="NAD(P)-binding Rossmann-like Domain"/>
    <property type="match status" value="1"/>
</dbReference>
<accession>A0AAN6ICA3</accession>
<keyword evidence="5" id="KW-1185">Reference proteome</keyword>
<dbReference type="SMART" id="SM00829">
    <property type="entry name" value="PKS_ER"/>
    <property type="match status" value="1"/>
</dbReference>
<evidence type="ECO:0000259" key="3">
    <source>
        <dbReference type="SMART" id="SM00829"/>
    </source>
</evidence>
<name>A0AAN6ICA3_9EURO</name>